<dbReference type="STRING" id="871968.DESME_02440"/>
<keyword evidence="5" id="KW-1185">Reference proteome</keyword>
<dbReference type="OrthoDB" id="9783944at2"/>
<accession>W0E9Y6</accession>
<evidence type="ECO:0000259" key="3">
    <source>
        <dbReference type="Pfam" id="PF00188"/>
    </source>
</evidence>
<proteinExistence type="predicted"/>
<sequence length="270" mass="28193">MKKFTQIALSLQTLVFLFGMTAPAQAAIYAANNYSYSGGYSIPLRNYVSAAPAPASTSTPTSTPSTPPAPATSTTPTSTVTTPVSTPTNTGSSVISLKNYMYSYPTPSTTPTTTTATTPTTTPTTPAQTTTPAPSTGTISAATSVSAQEQQMIDEINKERANVGLAPLKVDLRLVGVAQTKANDMKTNGYFSHTSPTYGSPYDMMKMAGVQYYSAGENIARNISVDAAMAAFMSSSGHKANILNAGYTHVGVGIVYSSAGSYYVQEFAQE</sequence>
<dbReference type="PANTHER" id="PTHR31157">
    <property type="entry name" value="SCP DOMAIN-CONTAINING PROTEIN"/>
    <property type="match status" value="1"/>
</dbReference>
<dbReference type="PANTHER" id="PTHR31157:SF1">
    <property type="entry name" value="SCP DOMAIN-CONTAINING PROTEIN"/>
    <property type="match status" value="1"/>
</dbReference>
<dbReference type="CDD" id="cd05379">
    <property type="entry name" value="CAP_bacterial"/>
    <property type="match status" value="1"/>
</dbReference>
<feature type="region of interest" description="Disordered" evidence="1">
    <location>
        <begin position="106"/>
        <end position="138"/>
    </location>
</feature>
<evidence type="ECO:0000256" key="2">
    <source>
        <dbReference type="SAM" id="SignalP"/>
    </source>
</evidence>
<organism evidence="4 5">
    <name type="scientific">Desulfitobacterium metallireducens DSM 15288</name>
    <dbReference type="NCBI Taxonomy" id="871968"/>
    <lineage>
        <taxon>Bacteria</taxon>
        <taxon>Bacillati</taxon>
        <taxon>Bacillota</taxon>
        <taxon>Clostridia</taxon>
        <taxon>Eubacteriales</taxon>
        <taxon>Desulfitobacteriaceae</taxon>
        <taxon>Desulfitobacterium</taxon>
    </lineage>
</organism>
<evidence type="ECO:0000313" key="4">
    <source>
        <dbReference type="EMBL" id="AHF06044.1"/>
    </source>
</evidence>
<dbReference type="GO" id="GO:0006508">
    <property type="term" value="P:proteolysis"/>
    <property type="evidence" value="ECO:0007669"/>
    <property type="project" value="UniProtKB-KW"/>
</dbReference>
<feature type="region of interest" description="Disordered" evidence="1">
    <location>
        <begin position="52"/>
        <end position="90"/>
    </location>
</feature>
<dbReference type="HOGENOM" id="CLU_048111_0_1_9"/>
<feature type="signal peptide" evidence="2">
    <location>
        <begin position="1"/>
        <end position="26"/>
    </location>
</feature>
<dbReference type="AlphaFoldDB" id="W0E9Y6"/>
<gene>
    <name evidence="4" type="ORF">DESME_02440</name>
</gene>
<dbReference type="KEGG" id="dmt:DESME_02440"/>
<dbReference type="Pfam" id="PF00188">
    <property type="entry name" value="CAP"/>
    <property type="match status" value="1"/>
</dbReference>
<keyword evidence="4" id="KW-0645">Protease</keyword>
<dbReference type="eggNOG" id="COG2340">
    <property type="taxonomic scope" value="Bacteria"/>
</dbReference>
<dbReference type="Proteomes" id="UP000010847">
    <property type="component" value="Chromosome"/>
</dbReference>
<feature type="chain" id="PRO_5004788526" evidence="2">
    <location>
        <begin position="27"/>
        <end position="270"/>
    </location>
</feature>
<dbReference type="SUPFAM" id="SSF55797">
    <property type="entry name" value="PR-1-like"/>
    <property type="match status" value="1"/>
</dbReference>
<dbReference type="InterPro" id="IPR035940">
    <property type="entry name" value="CAP_sf"/>
</dbReference>
<dbReference type="GO" id="GO:0008233">
    <property type="term" value="F:peptidase activity"/>
    <property type="evidence" value="ECO:0007669"/>
    <property type="project" value="UniProtKB-KW"/>
</dbReference>
<keyword evidence="4" id="KW-0378">Hydrolase</keyword>
<keyword evidence="2" id="KW-0732">Signal</keyword>
<feature type="domain" description="SCP" evidence="3">
    <location>
        <begin position="154"/>
        <end position="267"/>
    </location>
</feature>
<evidence type="ECO:0000256" key="1">
    <source>
        <dbReference type="SAM" id="MobiDB-lite"/>
    </source>
</evidence>
<dbReference type="Gene3D" id="3.40.33.10">
    <property type="entry name" value="CAP"/>
    <property type="match status" value="1"/>
</dbReference>
<feature type="compositionally biased region" description="Low complexity" evidence="1">
    <location>
        <begin position="52"/>
        <end position="64"/>
    </location>
</feature>
<reference evidence="4 5" key="1">
    <citation type="submission" date="2013-12" db="EMBL/GenBank/DDBJ databases">
        <authorList>
            <consortium name="DOE Joint Genome Institute"/>
            <person name="Smidt H."/>
            <person name="Huntemann M."/>
            <person name="Han J."/>
            <person name="Chen A."/>
            <person name="Kyrpides N."/>
            <person name="Mavromatis K."/>
            <person name="Markowitz V."/>
            <person name="Palaniappan K."/>
            <person name="Ivanova N."/>
            <person name="Schaumberg A."/>
            <person name="Pati A."/>
            <person name="Liolios K."/>
            <person name="Nordberg H.P."/>
            <person name="Cantor M.N."/>
            <person name="Hua S.X."/>
            <person name="Woyke T."/>
        </authorList>
    </citation>
    <scope>NUCLEOTIDE SEQUENCE [LARGE SCALE GENOMIC DNA]</scope>
    <source>
        <strain evidence="5">DSM 15288</strain>
    </source>
</reference>
<dbReference type="EMBL" id="CP007032">
    <property type="protein sequence ID" value="AHF06044.1"/>
    <property type="molecule type" value="Genomic_DNA"/>
</dbReference>
<protein>
    <submittedName>
        <fullName evidence="4">Serine protease</fullName>
    </submittedName>
</protein>
<feature type="compositionally biased region" description="Low complexity" evidence="1">
    <location>
        <begin position="71"/>
        <end position="88"/>
    </location>
</feature>
<dbReference type="RefSeq" id="WP_006716507.1">
    <property type="nucleotide sequence ID" value="NZ_CP007032.1"/>
</dbReference>
<dbReference type="InterPro" id="IPR014044">
    <property type="entry name" value="CAP_dom"/>
</dbReference>
<evidence type="ECO:0000313" key="5">
    <source>
        <dbReference type="Proteomes" id="UP000010847"/>
    </source>
</evidence>
<name>W0E9Y6_9FIRM</name>